<name>C1MNI7_MICPC</name>
<evidence type="ECO:0000256" key="1">
    <source>
        <dbReference type="SAM" id="MobiDB-lite"/>
    </source>
</evidence>
<evidence type="ECO:0000313" key="2">
    <source>
        <dbReference type="EMBL" id="EEH58756.1"/>
    </source>
</evidence>
<reference evidence="2 3" key="1">
    <citation type="journal article" date="2009" name="Science">
        <title>Green evolution and dynamic adaptations revealed by genomes of the marine picoeukaryotes Micromonas.</title>
        <authorList>
            <person name="Worden A.Z."/>
            <person name="Lee J.H."/>
            <person name="Mock T."/>
            <person name="Rouze P."/>
            <person name="Simmons M.P."/>
            <person name="Aerts A.L."/>
            <person name="Allen A.E."/>
            <person name="Cuvelier M.L."/>
            <person name="Derelle E."/>
            <person name="Everett M.V."/>
            <person name="Foulon E."/>
            <person name="Grimwood J."/>
            <person name="Gundlach H."/>
            <person name="Henrissat B."/>
            <person name="Napoli C."/>
            <person name="McDonald S.M."/>
            <person name="Parker M.S."/>
            <person name="Rombauts S."/>
            <person name="Salamov A."/>
            <person name="Von Dassow P."/>
            <person name="Badger J.H."/>
            <person name="Coutinho P.M."/>
            <person name="Demir E."/>
            <person name="Dubchak I."/>
            <person name="Gentemann C."/>
            <person name="Eikrem W."/>
            <person name="Gready J.E."/>
            <person name="John U."/>
            <person name="Lanier W."/>
            <person name="Lindquist E.A."/>
            <person name="Lucas S."/>
            <person name="Mayer K.F."/>
            <person name="Moreau H."/>
            <person name="Not F."/>
            <person name="Otillar R."/>
            <person name="Panaud O."/>
            <person name="Pangilinan J."/>
            <person name="Paulsen I."/>
            <person name="Piegu B."/>
            <person name="Poliakov A."/>
            <person name="Robbens S."/>
            <person name="Schmutz J."/>
            <person name="Toulza E."/>
            <person name="Wyss T."/>
            <person name="Zelensky A."/>
            <person name="Zhou K."/>
            <person name="Armbrust E.V."/>
            <person name="Bhattacharya D."/>
            <person name="Goodenough U.W."/>
            <person name="Van de Peer Y."/>
            <person name="Grigoriev I.V."/>
        </authorList>
    </citation>
    <scope>NUCLEOTIDE SEQUENCE [LARGE SCALE GENOMIC DNA]</scope>
    <source>
        <strain evidence="2 3">CCMP1545</strain>
    </source>
</reference>
<accession>C1MNI7</accession>
<dbReference type="KEGG" id="mpp:MICPUCDRAFT_55914"/>
<dbReference type="OrthoDB" id="2139710at2759"/>
<feature type="compositionally biased region" description="Acidic residues" evidence="1">
    <location>
        <begin position="176"/>
        <end position="191"/>
    </location>
</feature>
<feature type="region of interest" description="Disordered" evidence="1">
    <location>
        <begin position="171"/>
        <end position="210"/>
    </location>
</feature>
<evidence type="ECO:0000313" key="3">
    <source>
        <dbReference type="Proteomes" id="UP000001876"/>
    </source>
</evidence>
<dbReference type="Proteomes" id="UP000001876">
    <property type="component" value="Unassembled WGS sequence"/>
</dbReference>
<feature type="region of interest" description="Disordered" evidence="1">
    <location>
        <begin position="113"/>
        <end position="132"/>
    </location>
</feature>
<keyword evidence="3" id="KW-1185">Reference proteome</keyword>
<sequence length="210" mass="22842">MASENDDDDDARDARVAAVATTCAPCELRPRAFFVAWSGVLALAFEGFPPAIASAKRALDATLGASLPAENPGSRWAKCTLGCLRDGVTLTREQLAALTRACARFEDALRSPTRRRISRSDDEDDDEDATTANGGRVAVDRLSIVRYACRSLERVASERVVACEGWARARARAGEGEGEDGKEEEEEEEEEARSIHWSPYDPVRVVDADP</sequence>
<protein>
    <submittedName>
        <fullName evidence="2">Predicted protein</fullName>
    </submittedName>
</protein>
<dbReference type="EMBL" id="GG663737">
    <property type="protein sequence ID" value="EEH58756.1"/>
    <property type="molecule type" value="Genomic_DNA"/>
</dbReference>
<gene>
    <name evidence="2" type="ORF">MICPUCDRAFT_55914</name>
</gene>
<organism evidence="3">
    <name type="scientific">Micromonas pusilla (strain CCMP1545)</name>
    <name type="common">Picoplanktonic green alga</name>
    <dbReference type="NCBI Taxonomy" id="564608"/>
    <lineage>
        <taxon>Eukaryota</taxon>
        <taxon>Viridiplantae</taxon>
        <taxon>Chlorophyta</taxon>
        <taxon>Mamiellophyceae</taxon>
        <taxon>Mamiellales</taxon>
        <taxon>Mamiellaceae</taxon>
        <taxon>Micromonas</taxon>
    </lineage>
</organism>
<dbReference type="GeneID" id="9682140"/>
<proteinExistence type="predicted"/>
<dbReference type="AlphaFoldDB" id="C1MNI7"/>
<dbReference type="RefSeq" id="XP_003057111.1">
    <property type="nucleotide sequence ID" value="XM_003057065.1"/>
</dbReference>